<keyword evidence="12" id="KW-0175">Coiled coil</keyword>
<dbReference type="GO" id="GO:0000725">
    <property type="term" value="P:recombinational repair"/>
    <property type="evidence" value="ECO:0007669"/>
    <property type="project" value="TreeGrafter"/>
</dbReference>
<dbReference type="GO" id="GO:0033202">
    <property type="term" value="C:DNA helicase complex"/>
    <property type="evidence" value="ECO:0007669"/>
    <property type="project" value="TreeGrafter"/>
</dbReference>
<evidence type="ECO:0000256" key="11">
    <source>
        <dbReference type="PROSITE-ProRule" id="PRU00560"/>
    </source>
</evidence>
<evidence type="ECO:0000256" key="1">
    <source>
        <dbReference type="ARBA" id="ARBA00009922"/>
    </source>
</evidence>
<reference evidence="15" key="1">
    <citation type="submission" date="2020-11" db="EMBL/GenBank/DDBJ databases">
        <authorList>
            <person name="Thieme N."/>
            <person name="Liebl W."/>
            <person name="Zverlov V."/>
        </authorList>
    </citation>
    <scope>NUCLEOTIDE SEQUENCE</scope>
    <source>
        <strain evidence="15">NT08</strain>
    </source>
</reference>
<name>A0AAE2RV37_CLOBE</name>
<keyword evidence="2 11" id="KW-0547">Nucleotide-binding</keyword>
<dbReference type="OMA" id="TICAKAV"/>
<keyword evidence="6" id="KW-0238">DNA-binding</keyword>
<evidence type="ECO:0000256" key="12">
    <source>
        <dbReference type="SAM" id="Coils"/>
    </source>
</evidence>
<organism evidence="15 16">
    <name type="scientific">Clostridium beijerinckii</name>
    <name type="common">Clostridium MP</name>
    <dbReference type="NCBI Taxonomy" id="1520"/>
    <lineage>
        <taxon>Bacteria</taxon>
        <taxon>Bacillati</taxon>
        <taxon>Bacillota</taxon>
        <taxon>Clostridia</taxon>
        <taxon>Eubacteriales</taxon>
        <taxon>Clostridiaceae</taxon>
        <taxon>Clostridium</taxon>
    </lineage>
</organism>
<evidence type="ECO:0000313" key="16">
    <source>
        <dbReference type="Proteomes" id="UP000631418"/>
    </source>
</evidence>
<dbReference type="PANTHER" id="PTHR11070">
    <property type="entry name" value="UVRD / RECB / PCRA DNA HELICASE FAMILY MEMBER"/>
    <property type="match status" value="1"/>
</dbReference>
<comment type="catalytic activity">
    <reaction evidence="8">
        <text>Couples ATP hydrolysis with the unwinding of duplex DNA by translocating in the 3'-5' direction.</text>
        <dbReference type="EC" id="5.6.2.4"/>
    </reaction>
</comment>
<evidence type="ECO:0000259" key="13">
    <source>
        <dbReference type="PROSITE" id="PS51198"/>
    </source>
</evidence>
<keyword evidence="7" id="KW-0413">Isomerase</keyword>
<dbReference type="GO" id="GO:0005829">
    <property type="term" value="C:cytosol"/>
    <property type="evidence" value="ECO:0007669"/>
    <property type="project" value="TreeGrafter"/>
</dbReference>
<dbReference type="PROSITE" id="PS51217">
    <property type="entry name" value="UVRD_HELICASE_CTER"/>
    <property type="match status" value="1"/>
</dbReference>
<evidence type="ECO:0000256" key="8">
    <source>
        <dbReference type="ARBA" id="ARBA00034617"/>
    </source>
</evidence>
<dbReference type="EMBL" id="JADOEF010000001">
    <property type="protein sequence ID" value="MBF7810078.1"/>
    <property type="molecule type" value="Genomic_DNA"/>
</dbReference>
<dbReference type="Pfam" id="PF13361">
    <property type="entry name" value="UvrD_C"/>
    <property type="match status" value="2"/>
</dbReference>
<evidence type="ECO:0000256" key="3">
    <source>
        <dbReference type="ARBA" id="ARBA00022801"/>
    </source>
</evidence>
<gene>
    <name evidence="15" type="ORF">IS491_15665</name>
</gene>
<sequence>MNYEKELERLNEYQREAVLDESDACVVNANVGSGKTTVLISKIVYLHYAKNISYKDMIVLTFTNKAANEIKERLMVSDESIKSEELEGFGTFHSVALNLLKEVLPIEKIRYEKDFLVIEPDEELDIALQIIQEEKFKIKYKNRLKKRLEQAMVIEKEEEKISPYDDDIFKLIELLKEEKIKQNKMSFSDILQNANLLLGEHKLEPKWIIIDEVQDSDKIQLDFIDKLKGENTKLFAVGDPNQVIYSWRGSSLNVVYTLKHKYNAKELSLPINYRSSNAILEAARCFQQNGSRLMGARETENKIIVKNHYNPFNEACYLSDKIKEIHKSGVPYKEIAIFYRLQNQSQVFEDVFLKNDIPFEVSMKKTISDSPVLNWIIKLFRFCVNPNDFSSAIYVLSNKEYGEKMTEKTARKIVKEQNIIKSELLEKMHEFLNKCSDIKMAEEIYNYFEFDKYIKPTSATYIDDKEAIYALLDIIIEYVKEKQMPFLDGLREFINSSALYGVNILKKDINSDIDSVKLMTLHASKGLEFSYVFITGVNYGLIPLHTRDMEEEEEQRLFFVGITRAKDYLELSYYTNPDYQKAAPGESRYIHMIPEKLIQNDKVKSNNVNLQELKKQIQEAKAKGKKEEVSVTEAVELPVVEEISETSTKKVSHKKYGTGKVLKEDDMMIEVEFENYGVKEFVKAFSELEFL</sequence>
<feature type="coiled-coil region" evidence="12">
    <location>
        <begin position="600"/>
        <end position="630"/>
    </location>
</feature>
<dbReference type="EC" id="5.6.2.4" evidence="9"/>
<evidence type="ECO:0000256" key="7">
    <source>
        <dbReference type="ARBA" id="ARBA00023235"/>
    </source>
</evidence>
<feature type="domain" description="UvrD-like helicase ATP-binding" evidence="13">
    <location>
        <begin position="8"/>
        <end position="276"/>
    </location>
</feature>
<dbReference type="PROSITE" id="PS51198">
    <property type="entry name" value="UVRD_HELICASE_ATP_BIND"/>
    <property type="match status" value="1"/>
</dbReference>
<dbReference type="Gene3D" id="1.10.486.10">
    <property type="entry name" value="PCRA, domain 4"/>
    <property type="match status" value="1"/>
</dbReference>
<evidence type="ECO:0000256" key="2">
    <source>
        <dbReference type="ARBA" id="ARBA00022741"/>
    </source>
</evidence>
<comment type="catalytic activity">
    <reaction evidence="10">
        <text>ATP + H2O = ADP + phosphate + H(+)</text>
        <dbReference type="Rhea" id="RHEA:13065"/>
        <dbReference type="ChEBI" id="CHEBI:15377"/>
        <dbReference type="ChEBI" id="CHEBI:15378"/>
        <dbReference type="ChEBI" id="CHEBI:30616"/>
        <dbReference type="ChEBI" id="CHEBI:43474"/>
        <dbReference type="ChEBI" id="CHEBI:456216"/>
        <dbReference type="EC" id="5.6.2.4"/>
    </reaction>
</comment>
<dbReference type="InterPro" id="IPR013986">
    <property type="entry name" value="DExx_box_DNA_helicase_dom_sf"/>
</dbReference>
<keyword evidence="5 11" id="KW-0067">ATP-binding</keyword>
<evidence type="ECO:0000256" key="6">
    <source>
        <dbReference type="ARBA" id="ARBA00023125"/>
    </source>
</evidence>
<dbReference type="SUPFAM" id="SSF52540">
    <property type="entry name" value="P-loop containing nucleoside triphosphate hydrolases"/>
    <property type="match status" value="1"/>
</dbReference>
<dbReference type="Gene3D" id="1.10.10.160">
    <property type="match status" value="1"/>
</dbReference>
<evidence type="ECO:0000256" key="9">
    <source>
        <dbReference type="ARBA" id="ARBA00034808"/>
    </source>
</evidence>
<evidence type="ECO:0000256" key="4">
    <source>
        <dbReference type="ARBA" id="ARBA00022806"/>
    </source>
</evidence>
<dbReference type="GO" id="GO:0016787">
    <property type="term" value="F:hydrolase activity"/>
    <property type="evidence" value="ECO:0007669"/>
    <property type="project" value="UniProtKB-UniRule"/>
</dbReference>
<keyword evidence="3 11" id="KW-0378">Hydrolase</keyword>
<dbReference type="RefSeq" id="WP_012059335.1">
    <property type="nucleotide sequence ID" value="NZ_CP073279.1"/>
</dbReference>
<dbReference type="GO" id="GO:0005524">
    <property type="term" value="F:ATP binding"/>
    <property type="evidence" value="ECO:0007669"/>
    <property type="project" value="UniProtKB-UniRule"/>
</dbReference>
<dbReference type="GO" id="GO:0003677">
    <property type="term" value="F:DNA binding"/>
    <property type="evidence" value="ECO:0007669"/>
    <property type="project" value="UniProtKB-KW"/>
</dbReference>
<keyword evidence="4 11" id="KW-0347">Helicase</keyword>
<dbReference type="AlphaFoldDB" id="A0AAE2RV37"/>
<evidence type="ECO:0000256" key="5">
    <source>
        <dbReference type="ARBA" id="ARBA00022840"/>
    </source>
</evidence>
<dbReference type="PANTHER" id="PTHR11070:SF2">
    <property type="entry name" value="ATP-DEPENDENT DNA HELICASE SRS2"/>
    <property type="match status" value="1"/>
</dbReference>
<comment type="similarity">
    <text evidence="1">Belongs to the helicase family. UvrD subfamily.</text>
</comment>
<dbReference type="Gene3D" id="3.40.50.300">
    <property type="entry name" value="P-loop containing nucleotide triphosphate hydrolases"/>
    <property type="match status" value="2"/>
</dbReference>
<dbReference type="InterPro" id="IPR027417">
    <property type="entry name" value="P-loop_NTPase"/>
</dbReference>
<dbReference type="InterPro" id="IPR000212">
    <property type="entry name" value="DNA_helicase_UvrD/REP"/>
</dbReference>
<feature type="domain" description="UvrD-like helicase C-terminal" evidence="14">
    <location>
        <begin position="269"/>
        <end position="526"/>
    </location>
</feature>
<feature type="binding site" evidence="11">
    <location>
        <begin position="29"/>
        <end position="36"/>
    </location>
    <ligand>
        <name>ATP</name>
        <dbReference type="ChEBI" id="CHEBI:30616"/>
    </ligand>
</feature>
<dbReference type="CDD" id="cd17932">
    <property type="entry name" value="DEXQc_UvrD"/>
    <property type="match status" value="1"/>
</dbReference>
<evidence type="ECO:0000259" key="14">
    <source>
        <dbReference type="PROSITE" id="PS51217"/>
    </source>
</evidence>
<dbReference type="GO" id="GO:0043138">
    <property type="term" value="F:3'-5' DNA helicase activity"/>
    <property type="evidence" value="ECO:0007669"/>
    <property type="project" value="UniProtKB-EC"/>
</dbReference>
<dbReference type="Pfam" id="PF00580">
    <property type="entry name" value="UvrD-helicase"/>
    <property type="match status" value="1"/>
</dbReference>
<comment type="caution">
    <text evidence="15">The sequence shown here is derived from an EMBL/GenBank/DDBJ whole genome shotgun (WGS) entry which is preliminary data.</text>
</comment>
<evidence type="ECO:0000256" key="10">
    <source>
        <dbReference type="ARBA" id="ARBA00048988"/>
    </source>
</evidence>
<evidence type="ECO:0000313" key="15">
    <source>
        <dbReference type="EMBL" id="MBF7810078.1"/>
    </source>
</evidence>
<accession>A0AAE2RV37</accession>
<dbReference type="Proteomes" id="UP000631418">
    <property type="component" value="Unassembled WGS sequence"/>
</dbReference>
<protein>
    <recommendedName>
        <fullName evidence="9">DNA 3'-5' helicase</fullName>
        <ecNumber evidence="9">5.6.2.4</ecNumber>
    </recommendedName>
</protein>
<dbReference type="InterPro" id="IPR014016">
    <property type="entry name" value="UvrD-like_ATP-bd"/>
</dbReference>
<proteinExistence type="inferred from homology"/>
<dbReference type="InterPro" id="IPR014017">
    <property type="entry name" value="DNA_helicase_UvrD-like_C"/>
</dbReference>